<evidence type="ECO:0000313" key="5">
    <source>
        <dbReference type="Proteomes" id="UP000492821"/>
    </source>
</evidence>
<feature type="domain" description="Major facilitator superfamily (MFS) profile" evidence="4">
    <location>
        <begin position="41"/>
        <end position="583"/>
    </location>
</feature>
<keyword evidence="3" id="KW-0812">Transmembrane</keyword>
<feature type="transmembrane region" description="Helical" evidence="3">
    <location>
        <begin position="556"/>
        <end position="578"/>
    </location>
</feature>
<dbReference type="AlphaFoldDB" id="A0A7E4ZSD8"/>
<keyword evidence="3" id="KW-1133">Transmembrane helix</keyword>
<dbReference type="GO" id="GO:0016020">
    <property type="term" value="C:membrane"/>
    <property type="evidence" value="ECO:0007669"/>
    <property type="project" value="UniProtKB-SubCell"/>
</dbReference>
<evidence type="ECO:0000313" key="6">
    <source>
        <dbReference type="WBParaSite" id="Pan_g14349.t1"/>
    </source>
</evidence>
<feature type="region of interest" description="Disordered" evidence="2">
    <location>
        <begin position="1"/>
        <end position="20"/>
    </location>
</feature>
<feature type="transmembrane region" description="Helical" evidence="3">
    <location>
        <begin position="403"/>
        <end position="425"/>
    </location>
</feature>
<protein>
    <submittedName>
        <fullName evidence="6">MFS domain-containing protein</fullName>
    </submittedName>
</protein>
<organism evidence="5 6">
    <name type="scientific">Panagrellus redivivus</name>
    <name type="common">Microworm</name>
    <dbReference type="NCBI Taxonomy" id="6233"/>
    <lineage>
        <taxon>Eukaryota</taxon>
        <taxon>Metazoa</taxon>
        <taxon>Ecdysozoa</taxon>
        <taxon>Nematoda</taxon>
        <taxon>Chromadorea</taxon>
        <taxon>Rhabditida</taxon>
        <taxon>Tylenchina</taxon>
        <taxon>Panagrolaimomorpha</taxon>
        <taxon>Panagrolaimoidea</taxon>
        <taxon>Panagrolaimidae</taxon>
        <taxon>Panagrellus</taxon>
    </lineage>
</organism>
<reference evidence="5" key="1">
    <citation type="journal article" date="2013" name="Genetics">
        <title>The draft genome and transcriptome of Panagrellus redivivus are shaped by the harsh demands of a free-living lifestyle.</title>
        <authorList>
            <person name="Srinivasan J."/>
            <person name="Dillman A.R."/>
            <person name="Macchietto M.G."/>
            <person name="Heikkinen L."/>
            <person name="Lakso M."/>
            <person name="Fracchia K.M."/>
            <person name="Antoshechkin I."/>
            <person name="Mortazavi A."/>
            <person name="Wong G."/>
            <person name="Sternberg P.W."/>
        </authorList>
    </citation>
    <scope>NUCLEOTIDE SEQUENCE [LARGE SCALE GENOMIC DNA]</scope>
    <source>
        <strain evidence="5">MT8872</strain>
    </source>
</reference>
<sequence>MADVEKADRRDTEVTEVSREQEAEELLEEIGVIEPPDGGYGWVVVFASFLANAIVDGVIFSIGETILPIWEREFKSNTATVSIATSLLAASYLLSGPLASALANHFGCNYVAIAGALIAALGFFTSALMPALPVIYFTFGIVGGVGFGLIFLPAVVIIGQYFSNRRALATGIAVCGSGIGTSVFSYVNPLILELCSNNWRFFMFAISGITCLCCVFGYFFKPLQPTGSQVKKAAAIAKQYMEQRHTLQNGREVEIIDDNHSYIPSGTPIERLSQPSFKPLNGIDPATPFLSTLSLNAGDHDQAIWTSENLSLSVTRKSLTALNRPLSKPDVFYAGSTQRLNLQNHGQKNGRTASMNSAHASQLMLSNAVLPTTEGYSTGNWSEGISAALKLLFDFQLLYSPTFHVLAISGFLTLTCFFVPFMFLGQSSIDKGIPPSLTKYLVVCLGAVNVVGRIACGYIADHPKVDPLIVTNISLILAGIATILVPFATEFWHYIAYCVVFAIGVACFAALRSIVVVDLFGLERLTSAYGILLMYMGVAASIGPPFAAYLKTVTSSFTLSFFVMGSLMTLSGVIGIPLRRIHKWELERTSKGVPAHELKPLTNGTHE</sequence>
<evidence type="ECO:0000259" key="4">
    <source>
        <dbReference type="PROSITE" id="PS50850"/>
    </source>
</evidence>
<feature type="transmembrane region" description="Helical" evidence="3">
    <location>
        <begin position="468"/>
        <end position="488"/>
    </location>
</feature>
<dbReference type="CDD" id="cd17352">
    <property type="entry name" value="MFS_MCT_SLC16"/>
    <property type="match status" value="1"/>
</dbReference>
<feature type="transmembrane region" description="Helical" evidence="3">
    <location>
        <begin position="83"/>
        <end position="103"/>
    </location>
</feature>
<proteinExistence type="predicted"/>
<feature type="transmembrane region" description="Helical" evidence="3">
    <location>
        <begin position="135"/>
        <end position="158"/>
    </location>
</feature>
<dbReference type="InterPro" id="IPR036259">
    <property type="entry name" value="MFS_trans_sf"/>
</dbReference>
<feature type="transmembrane region" description="Helical" evidence="3">
    <location>
        <begin position="167"/>
        <end position="187"/>
    </location>
</feature>
<feature type="transmembrane region" description="Helical" evidence="3">
    <location>
        <begin position="40"/>
        <end position="63"/>
    </location>
</feature>
<dbReference type="Pfam" id="PF07690">
    <property type="entry name" value="MFS_1"/>
    <property type="match status" value="2"/>
</dbReference>
<dbReference type="InterPro" id="IPR011701">
    <property type="entry name" value="MFS"/>
</dbReference>
<dbReference type="SUPFAM" id="SSF103473">
    <property type="entry name" value="MFS general substrate transporter"/>
    <property type="match status" value="1"/>
</dbReference>
<feature type="transmembrane region" description="Helical" evidence="3">
    <location>
        <begin position="199"/>
        <end position="220"/>
    </location>
</feature>
<dbReference type="Gene3D" id="1.20.1250.20">
    <property type="entry name" value="MFS general substrate transporter like domains"/>
    <property type="match status" value="2"/>
</dbReference>
<reference evidence="6" key="2">
    <citation type="submission" date="2020-10" db="UniProtKB">
        <authorList>
            <consortium name="WormBaseParasite"/>
        </authorList>
    </citation>
    <scope>IDENTIFICATION</scope>
</reference>
<dbReference type="PANTHER" id="PTHR11360:SF238">
    <property type="entry name" value="SD10469P"/>
    <property type="match status" value="1"/>
</dbReference>
<dbReference type="PANTHER" id="PTHR11360">
    <property type="entry name" value="MONOCARBOXYLATE TRANSPORTER"/>
    <property type="match status" value="1"/>
</dbReference>
<keyword evidence="5" id="KW-1185">Reference proteome</keyword>
<dbReference type="WBParaSite" id="Pan_g14349.t1">
    <property type="protein sequence ID" value="Pan_g14349.t1"/>
    <property type="gene ID" value="Pan_g14349"/>
</dbReference>
<evidence type="ECO:0000256" key="2">
    <source>
        <dbReference type="SAM" id="MobiDB-lite"/>
    </source>
</evidence>
<comment type="subcellular location">
    <subcellularLocation>
        <location evidence="1">Membrane</location>
        <topology evidence="1">Multi-pass membrane protein</topology>
    </subcellularLocation>
</comment>
<dbReference type="PROSITE" id="PS50850">
    <property type="entry name" value="MFS"/>
    <property type="match status" value="1"/>
</dbReference>
<evidence type="ECO:0000256" key="1">
    <source>
        <dbReference type="ARBA" id="ARBA00004141"/>
    </source>
</evidence>
<feature type="transmembrane region" description="Helical" evidence="3">
    <location>
        <begin position="529"/>
        <end position="550"/>
    </location>
</feature>
<name>A0A7E4ZSD8_PANRE</name>
<dbReference type="Proteomes" id="UP000492821">
    <property type="component" value="Unassembled WGS sequence"/>
</dbReference>
<dbReference type="InterPro" id="IPR050327">
    <property type="entry name" value="Proton-linked_MCT"/>
</dbReference>
<feature type="transmembrane region" description="Helical" evidence="3">
    <location>
        <begin position="437"/>
        <end position="456"/>
    </location>
</feature>
<evidence type="ECO:0000256" key="3">
    <source>
        <dbReference type="SAM" id="Phobius"/>
    </source>
</evidence>
<dbReference type="GO" id="GO:0008028">
    <property type="term" value="F:monocarboxylic acid transmembrane transporter activity"/>
    <property type="evidence" value="ECO:0007669"/>
    <property type="project" value="TreeGrafter"/>
</dbReference>
<dbReference type="InterPro" id="IPR020846">
    <property type="entry name" value="MFS_dom"/>
</dbReference>
<feature type="transmembrane region" description="Helical" evidence="3">
    <location>
        <begin position="110"/>
        <end position="129"/>
    </location>
</feature>
<feature type="transmembrane region" description="Helical" evidence="3">
    <location>
        <begin position="494"/>
        <end position="517"/>
    </location>
</feature>
<accession>A0A7E4ZSD8</accession>
<keyword evidence="3" id="KW-0472">Membrane</keyword>